<keyword evidence="6" id="KW-1185">Reference proteome</keyword>
<dbReference type="Pfam" id="PF13335">
    <property type="entry name" value="Mg_chelatase_C"/>
    <property type="match status" value="1"/>
</dbReference>
<reference evidence="5 6" key="1">
    <citation type="submission" date="2016-06" db="EMBL/GenBank/DDBJ databases">
        <title>Complete genome sequences of Bordetella bronchialis and Bordetella flabilis.</title>
        <authorList>
            <person name="LiPuma J.J."/>
            <person name="Spilker T."/>
        </authorList>
    </citation>
    <scope>NUCLEOTIDE SEQUENCE [LARGE SCALE GENOMIC DNA]</scope>
    <source>
        <strain evidence="5 6">AU10664</strain>
    </source>
</reference>
<dbReference type="STRING" id="463014.BAU07_16665"/>
<dbReference type="Pfam" id="PF13541">
    <property type="entry name" value="ChlI"/>
    <property type="match status" value="1"/>
</dbReference>
<dbReference type="Gene3D" id="3.40.50.300">
    <property type="entry name" value="P-loop containing nucleotide triphosphate hydrolases"/>
    <property type="match status" value="1"/>
</dbReference>
<dbReference type="GO" id="GO:0006508">
    <property type="term" value="P:proteolysis"/>
    <property type="evidence" value="ECO:0007669"/>
    <property type="project" value="UniProtKB-KW"/>
</dbReference>
<keyword evidence="5" id="KW-0378">Hydrolase</keyword>
<dbReference type="SMART" id="SM00382">
    <property type="entry name" value="AAA"/>
    <property type="match status" value="1"/>
</dbReference>
<dbReference type="PRINTS" id="PR01657">
    <property type="entry name" value="MCMFAMILY"/>
</dbReference>
<dbReference type="GO" id="GO:0005524">
    <property type="term" value="F:ATP binding"/>
    <property type="evidence" value="ECO:0007669"/>
    <property type="project" value="UniProtKB-KW"/>
</dbReference>
<dbReference type="SUPFAM" id="SSF52540">
    <property type="entry name" value="P-loop containing nucleoside triphosphate hydrolases"/>
    <property type="match status" value="1"/>
</dbReference>
<dbReference type="InterPro" id="IPR027417">
    <property type="entry name" value="P-loop_NTPase"/>
</dbReference>
<dbReference type="Proteomes" id="UP000091926">
    <property type="component" value="Chromosome"/>
</dbReference>
<dbReference type="Gene3D" id="3.30.230.10">
    <property type="match status" value="1"/>
</dbReference>
<keyword evidence="2" id="KW-0547">Nucleotide-binding</keyword>
<comment type="similarity">
    <text evidence="1">Belongs to the Mg-chelatase subunits D/I family. ComM subfamily.</text>
</comment>
<proteinExistence type="inferred from homology"/>
<dbReference type="PANTHER" id="PTHR32039">
    <property type="entry name" value="MAGNESIUM-CHELATASE SUBUNIT CHLI"/>
    <property type="match status" value="1"/>
</dbReference>
<evidence type="ECO:0000256" key="1">
    <source>
        <dbReference type="ARBA" id="ARBA00006354"/>
    </source>
</evidence>
<evidence type="ECO:0000259" key="4">
    <source>
        <dbReference type="PROSITE" id="PS50051"/>
    </source>
</evidence>
<keyword evidence="3" id="KW-0067">ATP-binding</keyword>
<organism evidence="5 6">
    <name type="scientific">Bordetella flabilis</name>
    <dbReference type="NCBI Taxonomy" id="463014"/>
    <lineage>
        <taxon>Bacteria</taxon>
        <taxon>Pseudomonadati</taxon>
        <taxon>Pseudomonadota</taxon>
        <taxon>Betaproteobacteria</taxon>
        <taxon>Burkholderiales</taxon>
        <taxon>Alcaligenaceae</taxon>
        <taxon>Bordetella</taxon>
    </lineage>
</organism>
<evidence type="ECO:0000256" key="3">
    <source>
        <dbReference type="ARBA" id="ARBA00022840"/>
    </source>
</evidence>
<name>A0A193GEP3_9BORD</name>
<dbReference type="EMBL" id="CP016172">
    <property type="protein sequence ID" value="ANN78522.1"/>
    <property type="molecule type" value="Genomic_DNA"/>
</dbReference>
<dbReference type="NCBIfam" id="TIGR00368">
    <property type="entry name" value="YifB family Mg chelatase-like AAA ATPase"/>
    <property type="match status" value="1"/>
</dbReference>
<evidence type="ECO:0000313" key="5">
    <source>
        <dbReference type="EMBL" id="ANN78522.1"/>
    </source>
</evidence>
<dbReference type="OrthoDB" id="9813147at2"/>
<dbReference type="Pfam" id="PF01078">
    <property type="entry name" value="Mg_chelatase"/>
    <property type="match status" value="1"/>
</dbReference>
<dbReference type="GO" id="GO:0003677">
    <property type="term" value="F:DNA binding"/>
    <property type="evidence" value="ECO:0007669"/>
    <property type="project" value="InterPro"/>
</dbReference>
<dbReference type="InterPro" id="IPR025158">
    <property type="entry name" value="Mg_chelat-rel_C"/>
</dbReference>
<dbReference type="InterPro" id="IPR014721">
    <property type="entry name" value="Ribsml_uS5_D2-typ_fold_subgr"/>
</dbReference>
<dbReference type="InterPro" id="IPR020568">
    <property type="entry name" value="Ribosomal_Su5_D2-typ_SF"/>
</dbReference>
<dbReference type="InterPro" id="IPR004482">
    <property type="entry name" value="Mg_chelat-rel"/>
</dbReference>
<dbReference type="SUPFAM" id="SSF54211">
    <property type="entry name" value="Ribosomal protein S5 domain 2-like"/>
    <property type="match status" value="1"/>
</dbReference>
<dbReference type="InterPro" id="IPR001208">
    <property type="entry name" value="MCM_dom"/>
</dbReference>
<feature type="domain" description="MCM C-terminal AAA(+) ATPase" evidence="4">
    <location>
        <begin position="297"/>
        <end position="392"/>
    </location>
</feature>
<dbReference type="InterPro" id="IPR000523">
    <property type="entry name" value="Mg_chelatse_chII-like_cat_dom"/>
</dbReference>
<dbReference type="PROSITE" id="PS50051">
    <property type="entry name" value="MCM_2"/>
    <property type="match status" value="1"/>
</dbReference>
<dbReference type="AlphaFoldDB" id="A0A193GEP3"/>
<gene>
    <name evidence="5" type="ORF">BAU07_16665</name>
</gene>
<dbReference type="InterPro" id="IPR045006">
    <property type="entry name" value="CHLI-like"/>
</dbReference>
<sequence>MSLAILNSRALLGLHAVFVRVETHLAAGLPSFTVVGLAGVEVRESRERVRAAIQNSGFEFPAGRITVNLSPADLRKESARFDLPMALGVLLASGQVAMPELKTHEGASCLARLVVAGELSLTGVLVPVAAPLAIALAVARDDPDATLVLPAASAAQAAHVPGLTVLGARTLTEVVAHLAGTAPLPAAEPAPWPAATAPPCLSDVRGQGGARRALELAAAGGHSLLMVGPPGAGKSMLAYRMPGLLPPLSHLHALEVAAIAGLAGRGAGFSLQPPFRAPHHCATAVALVGGGSRPRPGEISLAHHGVLFLDELPEFDRGALEALREPLETGKVSIARAAGTLQYPARFQLVAAMNPCPCGWRGHPRVACRCTPEQAIRYRARLSGPLLDRIDLQIELPPADPEWMDAPPGEPSAAVRDRVLACRARQHDRQRGLNAHLAGAELDAHCALDDDARVLLREAISRLNASGRAAHRVLRVARTAADLEGVARVGSRHIAEGVQLRQVMN</sequence>
<dbReference type="PANTHER" id="PTHR32039:SF7">
    <property type="entry name" value="COMPETENCE PROTEIN COMM"/>
    <property type="match status" value="1"/>
</dbReference>
<dbReference type="InterPro" id="IPR003593">
    <property type="entry name" value="AAA+_ATPase"/>
</dbReference>
<dbReference type="GO" id="GO:0008233">
    <property type="term" value="F:peptidase activity"/>
    <property type="evidence" value="ECO:0007669"/>
    <property type="project" value="UniProtKB-KW"/>
</dbReference>
<protein>
    <submittedName>
        <fullName evidence="5">ATP-dependent protease</fullName>
    </submittedName>
</protein>
<dbReference type="KEGG" id="bfz:BAU07_16665"/>
<evidence type="ECO:0000313" key="6">
    <source>
        <dbReference type="Proteomes" id="UP000091926"/>
    </source>
</evidence>
<evidence type="ECO:0000256" key="2">
    <source>
        <dbReference type="ARBA" id="ARBA00022741"/>
    </source>
</evidence>
<accession>A0A193GEP3</accession>
<dbReference type="RefSeq" id="WP_066659713.1">
    <property type="nucleotide sequence ID" value="NZ_CBCSCL010000018.1"/>
</dbReference>
<keyword evidence="5" id="KW-0645">Protease</keyword>